<feature type="region of interest" description="Disordered" evidence="1">
    <location>
        <begin position="67"/>
        <end position="145"/>
    </location>
</feature>
<name>A0ABM6S024_9GAMM</name>
<feature type="signal peptide" evidence="2">
    <location>
        <begin position="1"/>
        <end position="24"/>
    </location>
</feature>
<keyword evidence="2" id="KW-0732">Signal</keyword>
<evidence type="ECO:0000256" key="2">
    <source>
        <dbReference type="SAM" id="SignalP"/>
    </source>
</evidence>
<dbReference type="Pfam" id="PF10697">
    <property type="entry name" value="DUF2502"/>
    <property type="match status" value="1"/>
</dbReference>
<gene>
    <name evidence="3" type="ORF">C2E16_09790</name>
</gene>
<organism evidence="3 4">
    <name type="scientific">Mixta calida</name>
    <dbReference type="NCBI Taxonomy" id="665913"/>
    <lineage>
        <taxon>Bacteria</taxon>
        <taxon>Pseudomonadati</taxon>
        <taxon>Pseudomonadota</taxon>
        <taxon>Gammaproteobacteria</taxon>
        <taxon>Enterobacterales</taxon>
        <taxon>Erwiniaceae</taxon>
        <taxon>Mixta</taxon>
    </lineage>
</organism>
<accession>A0ABM6S024</accession>
<evidence type="ECO:0000313" key="4">
    <source>
        <dbReference type="Proteomes" id="UP000237673"/>
    </source>
</evidence>
<proteinExistence type="predicted"/>
<evidence type="ECO:0000313" key="3">
    <source>
        <dbReference type="EMBL" id="AUY25165.1"/>
    </source>
</evidence>
<evidence type="ECO:0000256" key="1">
    <source>
        <dbReference type="SAM" id="MobiDB-lite"/>
    </source>
</evidence>
<reference evidence="3 4" key="1">
    <citation type="submission" date="2018-01" db="EMBL/GenBank/DDBJ databases">
        <title>Complete and assembled Genome of Pantoea calida DSM22759T.</title>
        <authorList>
            <person name="Stevens M.J.A."/>
            <person name="Zurfluh K."/>
            <person name="Stephan R."/>
        </authorList>
    </citation>
    <scope>NUCLEOTIDE SEQUENCE [LARGE SCALE GENOMIC DNA]</scope>
    <source>
        <strain evidence="3 4">DSM 22759</strain>
    </source>
</reference>
<dbReference type="Proteomes" id="UP000237673">
    <property type="component" value="Chromosome"/>
</dbReference>
<sequence>MKIKNVVPGIILILFSALPVAASAGMSLDITPAGVTVHIGDRDHRGYYWDGYDWRAPKWWREHHGRHLGEKGPRGYWNGNGWQPHPPAHRAQPPHHEPAHDRPLAQRNAHQHDRPAAEPHGNARLTAERHDNGAPGHRPDFQPHG</sequence>
<dbReference type="InterPro" id="IPR019638">
    <property type="entry name" value="DUF2502"/>
</dbReference>
<protein>
    <submittedName>
        <fullName evidence="3">DUF2502 domain-containing protein</fullName>
    </submittedName>
</protein>
<dbReference type="GeneID" id="84630731"/>
<feature type="compositionally biased region" description="Basic and acidic residues" evidence="1">
    <location>
        <begin position="126"/>
        <end position="145"/>
    </location>
</feature>
<feature type="chain" id="PRO_5047002066" evidence="2">
    <location>
        <begin position="25"/>
        <end position="145"/>
    </location>
</feature>
<feature type="compositionally biased region" description="Basic and acidic residues" evidence="1">
    <location>
        <begin position="94"/>
        <end position="117"/>
    </location>
</feature>
<dbReference type="EMBL" id="CP026378">
    <property type="protein sequence ID" value="AUY25165.1"/>
    <property type="molecule type" value="Genomic_DNA"/>
</dbReference>
<keyword evidence="4" id="KW-1185">Reference proteome</keyword>
<dbReference type="RefSeq" id="WP_084970245.1">
    <property type="nucleotide sequence ID" value="NZ_CAXOMJ010000019.1"/>
</dbReference>